<evidence type="ECO:0000313" key="4">
    <source>
        <dbReference type="Proteomes" id="UP000591073"/>
    </source>
</evidence>
<reference evidence="3 4" key="1">
    <citation type="submission" date="2019-09" db="EMBL/GenBank/DDBJ databases">
        <title>Bird 10,000 Genomes (B10K) Project - Family phase.</title>
        <authorList>
            <person name="Zhang G."/>
        </authorList>
    </citation>
    <scope>NUCLEOTIDE SEQUENCE [LARGE SCALE GENOMIC DNA]</scope>
    <source>
        <strain evidence="3">B10K-DU-008-63</strain>
    </source>
</reference>
<evidence type="ECO:0000256" key="2">
    <source>
        <dbReference type="ARBA" id="ARBA00022598"/>
    </source>
</evidence>
<dbReference type="AlphaFoldDB" id="A0A7L0SGY6"/>
<dbReference type="PANTHER" id="PTHR43107:SF12">
    <property type="entry name" value="LONG-CHAIN FATTY ACID TRANSPORT PROTEIN 3"/>
    <property type="match status" value="1"/>
</dbReference>
<proteinExistence type="inferred from homology"/>
<sequence length="121" mass="13390">MAALVLRPGCRLDGPALYRHVEQLLPPYARPRFLRLQVKGWGGAGRRCGGARGGPQPTPLPPQERLAITETFKQQKVRLAQEGFDPARVPDPLFLLDETTKAYVPLGPALWEGVLDGRLRI</sequence>
<dbReference type="GO" id="GO:0005886">
    <property type="term" value="C:plasma membrane"/>
    <property type="evidence" value="ECO:0007669"/>
    <property type="project" value="TreeGrafter"/>
</dbReference>
<dbReference type="Proteomes" id="UP000591073">
    <property type="component" value="Unassembled WGS sequence"/>
</dbReference>
<dbReference type="EMBL" id="VXAP01003115">
    <property type="protein sequence ID" value="NXL40918.1"/>
    <property type="molecule type" value="Genomic_DNA"/>
</dbReference>
<feature type="non-terminal residue" evidence="3">
    <location>
        <position position="1"/>
    </location>
</feature>
<dbReference type="GO" id="GO:0004467">
    <property type="term" value="F:long-chain fatty acid-CoA ligase activity"/>
    <property type="evidence" value="ECO:0007669"/>
    <property type="project" value="TreeGrafter"/>
</dbReference>
<accession>A0A7L0SGY6</accession>
<gene>
    <name evidence="3" type="primary">Slc27a3_1</name>
    <name evidence="3" type="ORF">GLABRA_R15359</name>
</gene>
<keyword evidence="4" id="KW-1185">Reference proteome</keyword>
<organism evidence="3 4">
    <name type="scientific">Glaucidium brasilianum</name>
    <name type="common">Ferruginous pygmy-owl</name>
    <dbReference type="NCBI Taxonomy" id="78217"/>
    <lineage>
        <taxon>Eukaryota</taxon>
        <taxon>Metazoa</taxon>
        <taxon>Chordata</taxon>
        <taxon>Craniata</taxon>
        <taxon>Vertebrata</taxon>
        <taxon>Euteleostomi</taxon>
        <taxon>Archelosauria</taxon>
        <taxon>Archosauria</taxon>
        <taxon>Dinosauria</taxon>
        <taxon>Saurischia</taxon>
        <taxon>Theropoda</taxon>
        <taxon>Coelurosauria</taxon>
        <taxon>Aves</taxon>
        <taxon>Neognathae</taxon>
        <taxon>Neoaves</taxon>
        <taxon>Telluraves</taxon>
        <taxon>Strigiformes</taxon>
        <taxon>Strigidae</taxon>
        <taxon>Glaucidium</taxon>
    </lineage>
</organism>
<evidence type="ECO:0000256" key="1">
    <source>
        <dbReference type="ARBA" id="ARBA00006432"/>
    </source>
</evidence>
<comment type="similarity">
    <text evidence="1">Belongs to the ATP-dependent AMP-binding enzyme family.</text>
</comment>
<dbReference type="PANTHER" id="PTHR43107">
    <property type="entry name" value="LONG-CHAIN FATTY ACID TRANSPORT PROTEIN"/>
    <property type="match status" value="1"/>
</dbReference>
<comment type="caution">
    <text evidence="3">The sequence shown here is derived from an EMBL/GenBank/DDBJ whole genome shotgun (WGS) entry which is preliminary data.</text>
</comment>
<dbReference type="OrthoDB" id="288590at2759"/>
<name>A0A7L0SGY6_GLABR</name>
<evidence type="ECO:0000313" key="3">
    <source>
        <dbReference type="EMBL" id="NXL40918.1"/>
    </source>
</evidence>
<protein>
    <submittedName>
        <fullName evidence="3">S27A3 protein</fullName>
    </submittedName>
</protein>
<keyword evidence="2" id="KW-0436">Ligase</keyword>
<dbReference type="GO" id="GO:0005789">
    <property type="term" value="C:endoplasmic reticulum membrane"/>
    <property type="evidence" value="ECO:0007669"/>
    <property type="project" value="TreeGrafter"/>
</dbReference>
<feature type="non-terminal residue" evidence="3">
    <location>
        <position position="121"/>
    </location>
</feature>